<evidence type="ECO:0000313" key="2">
    <source>
        <dbReference type="Proteomes" id="UP001272137"/>
    </source>
</evidence>
<comment type="caution">
    <text evidence="1">The sequence shown here is derived from an EMBL/GenBank/DDBJ whole genome shotgun (WGS) entry which is preliminary data.</text>
</comment>
<gene>
    <name evidence="1" type="ORF">C7S16_5699</name>
</gene>
<reference evidence="1" key="1">
    <citation type="submission" date="2018-08" db="EMBL/GenBank/DDBJ databases">
        <title>Identification of Burkholderia cepacia strains that express a Burkholderia pseudomallei-like capsular polysaccharide.</title>
        <authorList>
            <person name="Burtnick M.N."/>
            <person name="Vongsouvath M."/>
            <person name="Newton P."/>
            <person name="Wuthiekanun V."/>
            <person name="Limmathurotsakul D."/>
            <person name="Brett P.J."/>
            <person name="Chantratita N."/>
            <person name="Dance D.A."/>
        </authorList>
    </citation>
    <scope>NUCLEOTIDE SEQUENCE</scope>
    <source>
        <strain evidence="1">SBXCC001</strain>
    </source>
</reference>
<name>A0AAW9CQ91_BURTH</name>
<protein>
    <submittedName>
        <fullName evidence="1">Uncharacterized protein</fullName>
    </submittedName>
</protein>
<evidence type="ECO:0000313" key="1">
    <source>
        <dbReference type="EMBL" id="MDW9251253.1"/>
    </source>
</evidence>
<organism evidence="1 2">
    <name type="scientific">Burkholderia thailandensis</name>
    <dbReference type="NCBI Taxonomy" id="57975"/>
    <lineage>
        <taxon>Bacteria</taxon>
        <taxon>Pseudomonadati</taxon>
        <taxon>Pseudomonadota</taxon>
        <taxon>Betaproteobacteria</taxon>
        <taxon>Burkholderiales</taxon>
        <taxon>Burkholderiaceae</taxon>
        <taxon>Burkholderia</taxon>
        <taxon>pseudomallei group</taxon>
    </lineage>
</organism>
<accession>A0AAW9CQ91</accession>
<proteinExistence type="predicted"/>
<dbReference type="EMBL" id="QXCT01000001">
    <property type="protein sequence ID" value="MDW9251253.1"/>
    <property type="molecule type" value="Genomic_DNA"/>
</dbReference>
<dbReference type="Proteomes" id="UP001272137">
    <property type="component" value="Unassembled WGS sequence"/>
</dbReference>
<sequence>MALVEVGRLARQQRRAACAAQRVFAEAVGIEPIDREAVTADDMHIVFSSCASRRTITARDECVPISASAS</sequence>
<dbReference type="AlphaFoldDB" id="A0AAW9CQ91"/>